<keyword evidence="2" id="KW-1133">Transmembrane helix</keyword>
<keyword evidence="2" id="KW-0472">Membrane</keyword>
<evidence type="ECO:0000256" key="1">
    <source>
        <dbReference type="SAM" id="MobiDB-lite"/>
    </source>
</evidence>
<feature type="transmembrane region" description="Helical" evidence="2">
    <location>
        <begin position="310"/>
        <end position="334"/>
    </location>
</feature>
<gene>
    <name evidence="3" type="ORF">M437DRAFT_47801</name>
</gene>
<protein>
    <recommendedName>
        <fullName evidence="5">MARVEL domain-containing protein</fullName>
    </recommendedName>
</protein>
<dbReference type="PANTHER" id="PTHR42069">
    <property type="entry name" value="HYPHAL ANASTAMOSIS-8 PROTEIN"/>
    <property type="match status" value="1"/>
</dbReference>
<name>A0A074VZK4_AURM1</name>
<feature type="transmembrane region" description="Helical" evidence="2">
    <location>
        <begin position="245"/>
        <end position="269"/>
    </location>
</feature>
<keyword evidence="2" id="KW-0812">Transmembrane</keyword>
<feature type="region of interest" description="Disordered" evidence="1">
    <location>
        <begin position="365"/>
        <end position="384"/>
    </location>
</feature>
<dbReference type="GeneID" id="63914904"/>
<sequence length="510" mass="56718">MNTNDIQAATDNSSSRPRAESTNSFASSFKSPRVARFAEATTINSPIDPPRSSFIAVPTNHFRPQPQPSDIGFGYIDDKHTSHVTVEMEDTDNNHLPRGRSEAPLSPPLKSAMKTPGMAPRNFGNLMSPTFQEEHILEKRELATEKEQAKDLKIKTRVRAAKMFLRSINFACSLIVLSMLGTTFAIFNATKRLSPRSNLPPWAMGTNPWPQILLLVIACISMVFCIAIFWGYWRGGHKRAEKVQTYYTVFAVGFFAFSIFMWGIGAGVLNTARTNSNGQDIWGWSCKENKRKELFSDVVNYALVCRLQNWSLVCAVIEIVVELCAIGCYSFVFYRIWSKRKLRKSMAVRDRARSDLYLAQLRSQSAPNTPGLNGPLSPRDGGWRPPVDYYKAGPSIEAGLVEDEGVRYVDASQQPTAPKPFVLQPPPTKGSTPKIQQTGFTPLNYTSPADSRSPSPMQAQPTEQQQEHFAAAPGERIYESVPIPGSYRSPLNSPTVAPKQMGFPQIASQL</sequence>
<organism evidence="3 4">
    <name type="scientific">Aureobasidium melanogenum (strain CBS 110374)</name>
    <name type="common">Aureobasidium pullulans var. melanogenum</name>
    <dbReference type="NCBI Taxonomy" id="1043003"/>
    <lineage>
        <taxon>Eukaryota</taxon>
        <taxon>Fungi</taxon>
        <taxon>Dikarya</taxon>
        <taxon>Ascomycota</taxon>
        <taxon>Pezizomycotina</taxon>
        <taxon>Dothideomycetes</taxon>
        <taxon>Dothideomycetidae</taxon>
        <taxon>Dothideales</taxon>
        <taxon>Saccotheciaceae</taxon>
        <taxon>Aureobasidium</taxon>
    </lineage>
</organism>
<accession>A0A074VZK4</accession>
<feature type="compositionally biased region" description="Polar residues" evidence="1">
    <location>
        <begin position="429"/>
        <end position="464"/>
    </location>
</feature>
<evidence type="ECO:0008006" key="5">
    <source>
        <dbReference type="Google" id="ProtNLM"/>
    </source>
</evidence>
<dbReference type="RefSeq" id="XP_040880130.1">
    <property type="nucleotide sequence ID" value="XM_041021531.1"/>
</dbReference>
<dbReference type="AlphaFoldDB" id="A0A074VZK4"/>
<evidence type="ECO:0000313" key="4">
    <source>
        <dbReference type="Proteomes" id="UP000030672"/>
    </source>
</evidence>
<dbReference type="PANTHER" id="PTHR42069:SF1">
    <property type="entry name" value="MARVEL DOMAIN-CONTAINING PROTEIN"/>
    <property type="match status" value="1"/>
</dbReference>
<feature type="transmembrane region" description="Helical" evidence="2">
    <location>
        <begin position="209"/>
        <end position="233"/>
    </location>
</feature>
<feature type="transmembrane region" description="Helical" evidence="2">
    <location>
        <begin position="163"/>
        <end position="189"/>
    </location>
</feature>
<proteinExistence type="predicted"/>
<evidence type="ECO:0000256" key="2">
    <source>
        <dbReference type="SAM" id="Phobius"/>
    </source>
</evidence>
<dbReference type="HOGENOM" id="CLU_044229_0_0_1"/>
<keyword evidence="4" id="KW-1185">Reference proteome</keyword>
<feature type="region of interest" description="Disordered" evidence="1">
    <location>
        <begin position="412"/>
        <end position="510"/>
    </location>
</feature>
<dbReference type="STRING" id="1043003.A0A074VZK4"/>
<evidence type="ECO:0000313" key="3">
    <source>
        <dbReference type="EMBL" id="KEQ63107.1"/>
    </source>
</evidence>
<reference evidence="3 4" key="1">
    <citation type="journal article" date="2014" name="BMC Genomics">
        <title>Genome sequencing of four Aureobasidium pullulans varieties: biotechnological potential, stress tolerance, and description of new species.</title>
        <authorList>
            <person name="Gostin Ar C."/>
            <person name="Ohm R.A."/>
            <person name="Kogej T."/>
            <person name="Sonjak S."/>
            <person name="Turk M."/>
            <person name="Zajc J."/>
            <person name="Zalar P."/>
            <person name="Grube M."/>
            <person name="Sun H."/>
            <person name="Han J."/>
            <person name="Sharma A."/>
            <person name="Chiniquy J."/>
            <person name="Ngan C.Y."/>
            <person name="Lipzen A."/>
            <person name="Barry K."/>
            <person name="Grigoriev I.V."/>
            <person name="Gunde-Cimerman N."/>
        </authorList>
    </citation>
    <scope>NUCLEOTIDE SEQUENCE [LARGE SCALE GENOMIC DNA]</scope>
    <source>
        <strain evidence="3 4">CBS 110374</strain>
    </source>
</reference>
<feature type="region of interest" description="Disordered" evidence="1">
    <location>
        <begin position="91"/>
        <end position="112"/>
    </location>
</feature>
<feature type="compositionally biased region" description="Basic and acidic residues" evidence="1">
    <location>
        <begin position="92"/>
        <end position="101"/>
    </location>
</feature>
<dbReference type="EMBL" id="KL584832">
    <property type="protein sequence ID" value="KEQ63107.1"/>
    <property type="molecule type" value="Genomic_DNA"/>
</dbReference>
<dbReference type="Proteomes" id="UP000030672">
    <property type="component" value="Unassembled WGS sequence"/>
</dbReference>
<feature type="region of interest" description="Disordered" evidence="1">
    <location>
        <begin position="1"/>
        <end position="29"/>
    </location>
</feature>